<gene>
    <name evidence="2" type="ORF">F4V45_03270</name>
</gene>
<dbReference type="GO" id="GO:0003677">
    <property type="term" value="F:DNA binding"/>
    <property type="evidence" value="ECO:0007669"/>
    <property type="project" value="InterPro"/>
</dbReference>
<feature type="domain" description="Antirepressor protein C-terminal" evidence="1">
    <location>
        <begin position="7"/>
        <end position="94"/>
    </location>
</feature>
<dbReference type="RefSeq" id="WP_150337043.1">
    <property type="nucleotide sequence ID" value="NZ_VXKE01000008.1"/>
</dbReference>
<comment type="caution">
    <text evidence="2">The sequence shown here is derived from an EMBL/GenBank/DDBJ whole genome shotgun (WGS) entry which is preliminary data.</text>
</comment>
<evidence type="ECO:0000259" key="1">
    <source>
        <dbReference type="Pfam" id="PF03374"/>
    </source>
</evidence>
<evidence type="ECO:0000313" key="3">
    <source>
        <dbReference type="Proteomes" id="UP000323707"/>
    </source>
</evidence>
<name>A0A5M9QRZ7_9HELI</name>
<reference evidence="2 3" key="1">
    <citation type="submission" date="2019-09" db="EMBL/GenBank/DDBJ databases">
        <title>Draft genome sequence of various Type strains from the CCUG.</title>
        <authorList>
            <person name="Pineiro-Iglesias B."/>
            <person name="Tunovic T."/>
            <person name="Unosson C."/>
            <person name="Inganas E."/>
            <person name="Ohlen M."/>
            <person name="Cardew S."/>
            <person name="Jensie-Markopoulos S."/>
            <person name="Salva-Serra F."/>
            <person name="Jaen-Luchoro D."/>
            <person name="Karlsson R."/>
            <person name="Svensson-Stadler L."/>
            <person name="Chun J."/>
            <person name="Moore E."/>
        </authorList>
    </citation>
    <scope>NUCLEOTIDE SEQUENCE [LARGE SCALE GENOMIC DNA]</scope>
    <source>
        <strain evidence="2 3">CCUG 32756T</strain>
    </source>
</reference>
<dbReference type="AlphaFoldDB" id="A0A5M9QRZ7"/>
<dbReference type="Pfam" id="PF03374">
    <property type="entry name" value="ANT"/>
    <property type="match status" value="1"/>
</dbReference>
<sequence length="98" mass="11427">MEWGMTIDLLTHTNKTYTMTEIAKELNLKSAVELNNKLCELKIQYKSNGTWVMYSKYSNRGFELIKQEVLDNGRVIYHRKITQIGREFILNLIQGAGK</sequence>
<dbReference type="EMBL" id="VXKE01000008">
    <property type="protein sequence ID" value="KAA8710346.1"/>
    <property type="molecule type" value="Genomic_DNA"/>
</dbReference>
<accession>A0A5M9QRZ7</accession>
<organism evidence="2 3">
    <name type="scientific">Helicobacter canis</name>
    <dbReference type="NCBI Taxonomy" id="29419"/>
    <lineage>
        <taxon>Bacteria</taxon>
        <taxon>Pseudomonadati</taxon>
        <taxon>Campylobacterota</taxon>
        <taxon>Epsilonproteobacteria</taxon>
        <taxon>Campylobacterales</taxon>
        <taxon>Helicobacteraceae</taxon>
        <taxon>Helicobacter</taxon>
    </lineage>
</organism>
<dbReference type="InterPro" id="IPR005039">
    <property type="entry name" value="Ant_C"/>
</dbReference>
<proteinExistence type="predicted"/>
<evidence type="ECO:0000313" key="2">
    <source>
        <dbReference type="EMBL" id="KAA8710346.1"/>
    </source>
</evidence>
<protein>
    <submittedName>
        <fullName evidence="2">BRO-like protein</fullName>
    </submittedName>
</protein>
<dbReference type="Proteomes" id="UP000323707">
    <property type="component" value="Unassembled WGS sequence"/>
</dbReference>